<feature type="domain" description="FAR1" evidence="3">
    <location>
        <begin position="99"/>
        <end position="183"/>
    </location>
</feature>
<protein>
    <recommendedName>
        <fullName evidence="1">Protein FAR1-RELATED SEQUENCE</fullName>
    </recommendedName>
</protein>
<comment type="subcellular location">
    <subcellularLocation>
        <location evidence="1">Nucleus</location>
    </subcellularLocation>
</comment>
<reference evidence="5" key="1">
    <citation type="journal article" date="2019" name="Gigascience">
        <title>De novo genome assembly of the endangered Acer yangbiense, a plant species with extremely small populations endemic to Yunnan Province, China.</title>
        <authorList>
            <person name="Yang J."/>
            <person name="Wariss H.M."/>
            <person name="Tao L."/>
            <person name="Zhang R."/>
            <person name="Yun Q."/>
            <person name="Hollingsworth P."/>
            <person name="Dao Z."/>
            <person name="Luo G."/>
            <person name="Guo H."/>
            <person name="Ma Y."/>
            <person name="Sun W."/>
        </authorList>
    </citation>
    <scope>NUCLEOTIDE SEQUENCE [LARGE SCALE GENOMIC DNA]</scope>
    <source>
        <strain evidence="5">cv. Malutang</strain>
    </source>
</reference>
<dbReference type="InterPro" id="IPR004330">
    <property type="entry name" value="FAR1_DNA_bnd_dom"/>
</dbReference>
<dbReference type="GO" id="GO:0008270">
    <property type="term" value="F:zinc ion binding"/>
    <property type="evidence" value="ECO:0007669"/>
    <property type="project" value="UniProtKB-UniRule"/>
</dbReference>
<dbReference type="Proteomes" id="UP000323000">
    <property type="component" value="Chromosome 7"/>
</dbReference>
<organism evidence="4 5">
    <name type="scientific">Acer yangbiense</name>
    <dbReference type="NCBI Taxonomy" id="1000413"/>
    <lineage>
        <taxon>Eukaryota</taxon>
        <taxon>Viridiplantae</taxon>
        <taxon>Streptophyta</taxon>
        <taxon>Embryophyta</taxon>
        <taxon>Tracheophyta</taxon>
        <taxon>Spermatophyta</taxon>
        <taxon>Magnoliopsida</taxon>
        <taxon>eudicotyledons</taxon>
        <taxon>Gunneridae</taxon>
        <taxon>Pentapetalae</taxon>
        <taxon>rosids</taxon>
        <taxon>malvids</taxon>
        <taxon>Sapindales</taxon>
        <taxon>Sapindaceae</taxon>
        <taxon>Hippocastanoideae</taxon>
        <taxon>Acereae</taxon>
        <taxon>Acer</taxon>
    </lineage>
</organism>
<feature type="compositionally biased region" description="Basic and acidic residues" evidence="2">
    <location>
        <begin position="7"/>
        <end position="16"/>
    </location>
</feature>
<evidence type="ECO:0000313" key="5">
    <source>
        <dbReference type="Proteomes" id="UP000323000"/>
    </source>
</evidence>
<keyword evidence="5" id="KW-1185">Reference proteome</keyword>
<dbReference type="GO" id="GO:0005634">
    <property type="term" value="C:nucleus"/>
    <property type="evidence" value="ECO:0007669"/>
    <property type="project" value="UniProtKB-SubCell"/>
</dbReference>
<dbReference type="GO" id="GO:0006355">
    <property type="term" value="P:regulation of DNA-templated transcription"/>
    <property type="evidence" value="ECO:0007669"/>
    <property type="project" value="UniProtKB-UniRule"/>
</dbReference>
<feature type="region of interest" description="Disordered" evidence="2">
    <location>
        <begin position="1"/>
        <end position="24"/>
    </location>
</feature>
<evidence type="ECO:0000259" key="3">
    <source>
        <dbReference type="Pfam" id="PF03101"/>
    </source>
</evidence>
<name>A0A5C7HLA9_9ROSI</name>
<proteinExistence type="inferred from homology"/>
<dbReference type="PANTHER" id="PTHR31669">
    <property type="entry name" value="PROTEIN FAR1-RELATED SEQUENCE 10-RELATED"/>
    <property type="match status" value="1"/>
</dbReference>
<keyword evidence="1" id="KW-0479">Metal-binding</keyword>
<dbReference type="EMBL" id="VAHF01000007">
    <property type="protein sequence ID" value="TXG57781.1"/>
    <property type="molecule type" value="Genomic_DNA"/>
</dbReference>
<sequence>MELDLELPSHEQEKLETGSIADDDVMDDTDIIQVEDEDVNSPTTSEPVEEGCRPIACNTITGSGDQVDVNMVGANVVHKGVTCEPKNGLEFESKEAAYSFYREYARSVGFGITIKASRRSKKSGKFIDVKIACSRFGSKRESSTITNPRSCPKTGCKAGMHMKRRQDEKWVIYSFVKEHNHGICPDDFCHAIRGRSKQSGVLACQKKHLQLVLDDGDLENTFLAGMCTPEQSGSITSFFDKYMSRDATFKELIDSYKAFLLDRYEMEAEADSETQNKQPGLRSLSEFEKQMSTIYSDTIFKKFQVEVLGAVSCHLQKESEDGTTVVFRVDDFEERQNFYVA</sequence>
<comment type="function">
    <text evidence="1">Putative transcription activator involved in regulating light control of development.</text>
</comment>
<evidence type="ECO:0000256" key="2">
    <source>
        <dbReference type="SAM" id="MobiDB-lite"/>
    </source>
</evidence>
<evidence type="ECO:0000256" key="1">
    <source>
        <dbReference type="RuleBase" id="RU367018"/>
    </source>
</evidence>
<keyword evidence="1" id="KW-0862">Zinc</keyword>
<keyword evidence="1" id="KW-0539">Nucleus</keyword>
<dbReference type="AlphaFoldDB" id="A0A5C7HLA9"/>
<dbReference type="InterPro" id="IPR031052">
    <property type="entry name" value="FHY3/FAR1"/>
</dbReference>
<comment type="caution">
    <text evidence="4">The sequence shown here is derived from an EMBL/GenBank/DDBJ whole genome shotgun (WGS) entry which is preliminary data.</text>
</comment>
<dbReference type="OrthoDB" id="742364at2759"/>
<accession>A0A5C7HLA9</accession>
<dbReference type="PANTHER" id="PTHR31669:SF280">
    <property type="entry name" value="PROTEIN FAR1-RELATED SEQUENCE 2"/>
    <property type="match status" value="1"/>
</dbReference>
<comment type="similarity">
    <text evidence="1">Belongs to the FHY3/FAR1 family.</text>
</comment>
<dbReference type="Pfam" id="PF03101">
    <property type="entry name" value="FAR1"/>
    <property type="match status" value="1"/>
</dbReference>
<gene>
    <name evidence="4" type="ORF">EZV62_015610</name>
</gene>
<evidence type="ECO:0000313" key="4">
    <source>
        <dbReference type="EMBL" id="TXG57781.1"/>
    </source>
</evidence>
<keyword evidence="1" id="KW-0863">Zinc-finger</keyword>